<dbReference type="InterPro" id="IPR003593">
    <property type="entry name" value="AAA+_ATPase"/>
</dbReference>
<name>A0AAW5R5E2_9HYPH</name>
<accession>A0AAW5R5E2</accession>
<dbReference type="Pfam" id="PF00005">
    <property type="entry name" value="ABC_tran"/>
    <property type="match status" value="1"/>
</dbReference>
<dbReference type="InterPro" id="IPR003439">
    <property type="entry name" value="ABC_transporter-like_ATP-bd"/>
</dbReference>
<keyword evidence="2" id="KW-0813">Transport</keyword>
<proteinExistence type="inferred from homology"/>
<evidence type="ECO:0000259" key="6">
    <source>
        <dbReference type="PROSITE" id="PS50893"/>
    </source>
</evidence>
<dbReference type="InterPro" id="IPR027417">
    <property type="entry name" value="P-loop_NTPase"/>
</dbReference>
<dbReference type="PANTHER" id="PTHR43820">
    <property type="entry name" value="HIGH-AFFINITY BRANCHED-CHAIN AMINO ACID TRANSPORT ATP-BINDING PROTEIN LIVF"/>
    <property type="match status" value="1"/>
</dbReference>
<gene>
    <name evidence="7" type="ORF">MUB46_17915</name>
</gene>
<organism evidence="7 8">
    <name type="scientific">Microbaculum marinisediminis</name>
    <dbReference type="NCBI Taxonomy" id="2931392"/>
    <lineage>
        <taxon>Bacteria</taxon>
        <taxon>Pseudomonadati</taxon>
        <taxon>Pseudomonadota</taxon>
        <taxon>Alphaproteobacteria</taxon>
        <taxon>Hyphomicrobiales</taxon>
        <taxon>Tepidamorphaceae</taxon>
        <taxon>Microbaculum</taxon>
    </lineage>
</organism>
<dbReference type="GO" id="GO:0016887">
    <property type="term" value="F:ATP hydrolysis activity"/>
    <property type="evidence" value="ECO:0007669"/>
    <property type="project" value="InterPro"/>
</dbReference>
<dbReference type="InterPro" id="IPR052156">
    <property type="entry name" value="BCAA_Transport_ATP-bd_LivF"/>
</dbReference>
<keyword evidence="8" id="KW-1185">Reference proteome</keyword>
<dbReference type="SMART" id="SM00382">
    <property type="entry name" value="AAA"/>
    <property type="match status" value="1"/>
</dbReference>
<dbReference type="PROSITE" id="PS50893">
    <property type="entry name" value="ABC_TRANSPORTER_2"/>
    <property type="match status" value="1"/>
</dbReference>
<dbReference type="RefSeq" id="WP_261617325.1">
    <property type="nucleotide sequence ID" value="NZ_JALIDZ010000008.1"/>
</dbReference>
<dbReference type="GO" id="GO:0005524">
    <property type="term" value="F:ATP binding"/>
    <property type="evidence" value="ECO:0007669"/>
    <property type="project" value="UniProtKB-KW"/>
</dbReference>
<dbReference type="GO" id="GO:0015807">
    <property type="term" value="P:L-amino acid transport"/>
    <property type="evidence" value="ECO:0007669"/>
    <property type="project" value="TreeGrafter"/>
</dbReference>
<keyword evidence="5" id="KW-0029">Amino-acid transport</keyword>
<evidence type="ECO:0000313" key="8">
    <source>
        <dbReference type="Proteomes" id="UP001320898"/>
    </source>
</evidence>
<dbReference type="EMBL" id="JALIDZ010000008">
    <property type="protein sequence ID" value="MCT8973745.1"/>
    <property type="molecule type" value="Genomic_DNA"/>
</dbReference>
<comment type="similarity">
    <text evidence="1">Belongs to the ABC transporter superfamily.</text>
</comment>
<evidence type="ECO:0000256" key="3">
    <source>
        <dbReference type="ARBA" id="ARBA00022741"/>
    </source>
</evidence>
<evidence type="ECO:0000256" key="2">
    <source>
        <dbReference type="ARBA" id="ARBA00022448"/>
    </source>
</evidence>
<feature type="domain" description="ABC transporter" evidence="6">
    <location>
        <begin position="2"/>
        <end position="234"/>
    </location>
</feature>
<evidence type="ECO:0000256" key="4">
    <source>
        <dbReference type="ARBA" id="ARBA00022840"/>
    </source>
</evidence>
<evidence type="ECO:0000313" key="7">
    <source>
        <dbReference type="EMBL" id="MCT8973745.1"/>
    </source>
</evidence>
<dbReference type="Gene3D" id="3.40.50.300">
    <property type="entry name" value="P-loop containing nucleotide triphosphate hydrolases"/>
    <property type="match status" value="1"/>
</dbReference>
<protein>
    <submittedName>
        <fullName evidence="7">ABC transporter ATP-binding protein</fullName>
    </submittedName>
</protein>
<dbReference type="SUPFAM" id="SSF52540">
    <property type="entry name" value="P-loop containing nucleoside triphosphate hydrolases"/>
    <property type="match status" value="1"/>
</dbReference>
<keyword evidence="3" id="KW-0547">Nucleotide-binding</keyword>
<comment type="caution">
    <text evidence="7">The sequence shown here is derived from an EMBL/GenBank/DDBJ whole genome shotgun (WGS) entry which is preliminary data.</text>
</comment>
<keyword evidence="4 7" id="KW-0067">ATP-binding</keyword>
<dbReference type="PANTHER" id="PTHR43820:SF2">
    <property type="entry name" value="ABC TRANSPORTER ATP-BINDING PROTEIN"/>
    <property type="match status" value="1"/>
</dbReference>
<reference evidence="7 8" key="1">
    <citation type="submission" date="2022-04" db="EMBL/GenBank/DDBJ databases">
        <authorList>
            <person name="Ye Y.-Q."/>
            <person name="Du Z.-J."/>
        </authorList>
    </citation>
    <scope>NUCLEOTIDE SEQUENCE [LARGE SCALE GENOMIC DNA]</scope>
    <source>
        <strain evidence="7 8">A6E488</strain>
    </source>
</reference>
<dbReference type="CDD" id="cd03224">
    <property type="entry name" value="ABC_TM1139_LivF_branched"/>
    <property type="match status" value="1"/>
</dbReference>
<evidence type="ECO:0000256" key="1">
    <source>
        <dbReference type="ARBA" id="ARBA00005417"/>
    </source>
</evidence>
<evidence type="ECO:0000256" key="5">
    <source>
        <dbReference type="ARBA" id="ARBA00022970"/>
    </source>
</evidence>
<sequence length="235" mass="24748">MLDIKDLCAGYPSGGRVLENLSLSVPQGAIVAVLGRNGMGKTTLLRTICGLIRSSDGEIRLNGTDIAGKHAYQRARLGVGFVPQGREVFEEFTVAENLTAGRIAKPGFSAGVPAHLLEMFPILAERAKQKAGSLSGGQQQQLAIARALAGEPRLLLLDEPSEGIQPSIVADIAAKLRDIVGSTGLTVLMAEQNLEMVAACADTVAFIDHGAIKESGIDAAGIRSDHERHAKYLSI</sequence>
<dbReference type="GO" id="GO:0015658">
    <property type="term" value="F:branched-chain amino acid transmembrane transporter activity"/>
    <property type="evidence" value="ECO:0007669"/>
    <property type="project" value="TreeGrafter"/>
</dbReference>
<dbReference type="Proteomes" id="UP001320898">
    <property type="component" value="Unassembled WGS sequence"/>
</dbReference>
<dbReference type="AlphaFoldDB" id="A0AAW5R5E2"/>